<gene>
    <name evidence="2" type="ORF">Hypma_012700</name>
</gene>
<dbReference type="AlphaFoldDB" id="A0A369JGC7"/>
<feature type="compositionally biased region" description="Polar residues" evidence="1">
    <location>
        <begin position="256"/>
        <end position="265"/>
    </location>
</feature>
<organism evidence="2 3">
    <name type="scientific">Hypsizygus marmoreus</name>
    <name type="common">White beech mushroom</name>
    <name type="synonym">Agaricus marmoreus</name>
    <dbReference type="NCBI Taxonomy" id="39966"/>
    <lineage>
        <taxon>Eukaryota</taxon>
        <taxon>Fungi</taxon>
        <taxon>Dikarya</taxon>
        <taxon>Basidiomycota</taxon>
        <taxon>Agaricomycotina</taxon>
        <taxon>Agaricomycetes</taxon>
        <taxon>Agaricomycetidae</taxon>
        <taxon>Agaricales</taxon>
        <taxon>Tricholomatineae</taxon>
        <taxon>Lyophyllaceae</taxon>
        <taxon>Hypsizygus</taxon>
    </lineage>
</organism>
<reference evidence="2" key="1">
    <citation type="submission" date="2018-04" db="EMBL/GenBank/DDBJ databases">
        <title>Whole genome sequencing of Hypsizygus marmoreus.</title>
        <authorList>
            <person name="Choi I.-G."/>
            <person name="Min B."/>
            <person name="Kim J.-G."/>
            <person name="Kim S."/>
            <person name="Oh Y.-L."/>
            <person name="Kong W.-S."/>
            <person name="Park H."/>
            <person name="Jeong J."/>
            <person name="Song E.-S."/>
        </authorList>
    </citation>
    <scope>NUCLEOTIDE SEQUENCE [LARGE SCALE GENOMIC DNA]</scope>
    <source>
        <strain evidence="2">51987-8</strain>
    </source>
</reference>
<evidence type="ECO:0000313" key="3">
    <source>
        <dbReference type="Proteomes" id="UP000076154"/>
    </source>
</evidence>
<dbReference type="Proteomes" id="UP000076154">
    <property type="component" value="Unassembled WGS sequence"/>
</dbReference>
<comment type="caution">
    <text evidence="2">The sequence shown here is derived from an EMBL/GenBank/DDBJ whole genome shotgun (WGS) entry which is preliminary data.</text>
</comment>
<sequence length="386" mass="43156">MPPLLSRHNPTHICTYLPFVPGPVLFLPFLSVLRRPPHQAALGEFGDTKSQSGFVGYECIHQVDDIHVSFLDMLAESSSILPAASLLDLSCGNPEGMSGIEKMSRTRHRTGSFAPVPHMKLNFPTDTSLKCSRTSIQSVSFRIRNLHNLRNFQVGTLVHSGTRGGRRRPRQAAPWRSIEVSFASFASEVFAKGQTIDGTTMRTSRRVAMELRLEKGRTVAVVHTTVLSSRFLASVKRVLWRITAVSRGHAIPTPPDHTSSASYSHSYPRYRDQEKSTRRGATSGSENDIKRRTGENTTSTPSVYCAWEAVPTFGHLQHEKSPEKSPDDQAETKFEVSESICASNRARIPPPERCLLSGFCRWASSEVRPDHRDQPSPRPRCHRFEQ</sequence>
<proteinExistence type="predicted"/>
<name>A0A369JGC7_HYPMA</name>
<accession>A0A369JGC7</accession>
<feature type="region of interest" description="Disordered" evidence="1">
    <location>
        <begin position="248"/>
        <end position="300"/>
    </location>
</feature>
<feature type="region of interest" description="Disordered" evidence="1">
    <location>
        <begin position="366"/>
        <end position="386"/>
    </location>
</feature>
<keyword evidence="3" id="KW-1185">Reference proteome</keyword>
<dbReference type="InParanoid" id="A0A369JGC7"/>
<evidence type="ECO:0000313" key="2">
    <source>
        <dbReference type="EMBL" id="RDB20362.1"/>
    </source>
</evidence>
<protein>
    <submittedName>
        <fullName evidence="2">Uncharacterized protein</fullName>
    </submittedName>
</protein>
<dbReference type="EMBL" id="LUEZ02000069">
    <property type="protein sequence ID" value="RDB20362.1"/>
    <property type="molecule type" value="Genomic_DNA"/>
</dbReference>
<evidence type="ECO:0000256" key="1">
    <source>
        <dbReference type="SAM" id="MobiDB-lite"/>
    </source>
</evidence>